<dbReference type="InterPro" id="IPR009057">
    <property type="entry name" value="Homeodomain-like_sf"/>
</dbReference>
<keyword evidence="5" id="KW-0732">Signal</keyword>
<dbReference type="InterPro" id="IPR013783">
    <property type="entry name" value="Ig-like_fold"/>
</dbReference>
<accession>A0A3E5B9I5</accession>
<dbReference type="AlphaFoldDB" id="A0A3E5B9I5"/>
<evidence type="ECO:0000313" key="8">
    <source>
        <dbReference type="Proteomes" id="UP000260983"/>
    </source>
</evidence>
<protein>
    <submittedName>
        <fullName evidence="7">Helix-turn-helix domain-containing protein</fullName>
    </submittedName>
</protein>
<evidence type="ECO:0000259" key="6">
    <source>
        <dbReference type="PROSITE" id="PS01124"/>
    </source>
</evidence>
<dbReference type="SUPFAM" id="SSF46689">
    <property type="entry name" value="Homeodomain-like"/>
    <property type="match status" value="1"/>
</dbReference>
<evidence type="ECO:0000256" key="4">
    <source>
        <dbReference type="SAM" id="Phobius"/>
    </source>
</evidence>
<dbReference type="InterPro" id="IPR015943">
    <property type="entry name" value="WD40/YVTN_repeat-like_dom_sf"/>
</dbReference>
<organism evidence="7 8">
    <name type="scientific">Bacteroides oleiciplenus</name>
    <dbReference type="NCBI Taxonomy" id="626931"/>
    <lineage>
        <taxon>Bacteria</taxon>
        <taxon>Pseudomonadati</taxon>
        <taxon>Bacteroidota</taxon>
        <taxon>Bacteroidia</taxon>
        <taxon>Bacteroidales</taxon>
        <taxon>Bacteroidaceae</taxon>
        <taxon>Bacteroides</taxon>
    </lineage>
</organism>
<dbReference type="GO" id="GO:0003700">
    <property type="term" value="F:DNA-binding transcription factor activity"/>
    <property type="evidence" value="ECO:0007669"/>
    <property type="project" value="InterPro"/>
</dbReference>
<comment type="caution">
    <text evidence="7">The sequence shown here is derived from an EMBL/GenBank/DDBJ whole genome shotgun (WGS) entry which is preliminary data.</text>
</comment>
<keyword evidence="4" id="KW-0812">Transmembrane</keyword>
<dbReference type="Gene3D" id="2.130.10.10">
    <property type="entry name" value="YVTN repeat-like/Quinoprotein amine dehydrogenase"/>
    <property type="match status" value="2"/>
</dbReference>
<dbReference type="GO" id="GO:0043565">
    <property type="term" value="F:sequence-specific DNA binding"/>
    <property type="evidence" value="ECO:0007669"/>
    <property type="project" value="InterPro"/>
</dbReference>
<dbReference type="Gene3D" id="1.10.10.60">
    <property type="entry name" value="Homeodomain-like"/>
    <property type="match status" value="2"/>
</dbReference>
<name>A0A3E5B9I5_9BACE</name>
<dbReference type="Proteomes" id="UP000260983">
    <property type="component" value="Unassembled WGS sequence"/>
</dbReference>
<dbReference type="InterPro" id="IPR011110">
    <property type="entry name" value="Reg_prop"/>
</dbReference>
<dbReference type="RefSeq" id="WP_117724636.1">
    <property type="nucleotide sequence ID" value="NZ_QSUL01000009.1"/>
</dbReference>
<keyword evidence="2" id="KW-0238">DNA-binding</keyword>
<keyword evidence="1" id="KW-0805">Transcription regulation</keyword>
<evidence type="ECO:0000256" key="1">
    <source>
        <dbReference type="ARBA" id="ARBA00023015"/>
    </source>
</evidence>
<dbReference type="EMBL" id="QSUL01000009">
    <property type="protein sequence ID" value="RGN34257.1"/>
    <property type="molecule type" value="Genomic_DNA"/>
</dbReference>
<feature type="transmembrane region" description="Helical" evidence="4">
    <location>
        <begin position="741"/>
        <end position="762"/>
    </location>
</feature>
<keyword evidence="4" id="KW-1133">Transmembrane helix</keyword>
<dbReference type="PANTHER" id="PTHR43280:SF29">
    <property type="entry name" value="ARAC-FAMILY TRANSCRIPTIONAL REGULATOR"/>
    <property type="match status" value="1"/>
</dbReference>
<dbReference type="Pfam" id="PF12833">
    <property type="entry name" value="HTH_18"/>
    <property type="match status" value="1"/>
</dbReference>
<proteinExistence type="predicted"/>
<dbReference type="Gene3D" id="2.60.40.10">
    <property type="entry name" value="Immunoglobulins"/>
    <property type="match status" value="1"/>
</dbReference>
<gene>
    <name evidence="7" type="ORF">DXB65_14290</name>
</gene>
<dbReference type="Pfam" id="PF07494">
    <property type="entry name" value="Reg_prop"/>
    <property type="match status" value="2"/>
</dbReference>
<feature type="domain" description="HTH araC/xylS-type" evidence="6">
    <location>
        <begin position="815"/>
        <end position="919"/>
    </location>
</feature>
<feature type="signal peptide" evidence="5">
    <location>
        <begin position="1"/>
        <end position="21"/>
    </location>
</feature>
<dbReference type="SMART" id="SM00342">
    <property type="entry name" value="HTH_ARAC"/>
    <property type="match status" value="1"/>
</dbReference>
<feature type="chain" id="PRO_5017812251" evidence="5">
    <location>
        <begin position="22"/>
        <end position="925"/>
    </location>
</feature>
<evidence type="ECO:0000256" key="5">
    <source>
        <dbReference type="SAM" id="SignalP"/>
    </source>
</evidence>
<reference evidence="7 8" key="1">
    <citation type="submission" date="2018-08" db="EMBL/GenBank/DDBJ databases">
        <title>A genome reference for cultivated species of the human gut microbiota.</title>
        <authorList>
            <person name="Zou Y."/>
            <person name="Xue W."/>
            <person name="Luo G."/>
        </authorList>
    </citation>
    <scope>NUCLEOTIDE SEQUENCE [LARGE SCALE GENOMIC DNA]</scope>
    <source>
        <strain evidence="7 8">OM05-15BH</strain>
    </source>
</reference>
<evidence type="ECO:0000256" key="2">
    <source>
        <dbReference type="ARBA" id="ARBA00023125"/>
    </source>
</evidence>
<evidence type="ECO:0000313" key="7">
    <source>
        <dbReference type="EMBL" id="RGN34257.1"/>
    </source>
</evidence>
<keyword evidence="3" id="KW-0804">Transcription</keyword>
<dbReference type="PROSITE" id="PS01124">
    <property type="entry name" value="HTH_ARAC_FAMILY_2"/>
    <property type="match status" value="1"/>
</dbReference>
<dbReference type="SUPFAM" id="SSF63829">
    <property type="entry name" value="Calcium-dependent phosphotriesterase"/>
    <property type="match status" value="2"/>
</dbReference>
<keyword evidence="4" id="KW-0472">Membrane</keyword>
<sequence>MRYIVIYILLSLFLYTPNCHAQTFRGMSVSDGLPDLVVNALYKDSTGYLWLGTSSSIERFDGIHFKHYSIPATNEKEKEVNVITGMPNNEVWFGNNAGVWRINGDELERIAPDVINSKVYSLLHDGAGNLYVGGEAGLFICNESKVDQVLIDPNILSVANTVKGLALDNKGNLWLATLHGLYSMSLTDKTIKAYEPLDGKMSVSYNNIYMIGSVLYLGTLEKGIIAFDTETGGFEYYMDLGCITSLSGDQHDLLYVGTNGNGIYFISAKDKKIVKRIQHDPNSREGLRSNSVYSLLVDRDGIIWAGLFQIGLDYSLYQHELFSVYQHLPELDLKYFAVRAIEIGENDKLIGTRDGLFYIDEKRGICKDFRSSHLRSQMIMCSYAFNGKYYLGTYGGGMYVLDPLTVTLSDFELQIPNPFIHGQVFSITSDYWNNLWIGTSEGLFCYKDGKQKFHYTSKNSRLPEGNVYRIFFDSTHRGWICTENGMCLIESSSDRLITDKFPEGFIHKKLLRAIYEDSQHNLYFLADKGALFVSDLTLNTFREITDTPLDGKNLQSIIEDDEYWLWIGTSDGLFRYDKGENFVSYNFADGVPTSIFLGCPPKKGIDGTLWFGSSQGLFYTNTKRINDAKEYPYTLQITGVSVDNTLFTSPVKRKKGEYEVALNSYKEEVTIYFSDFTYTDPKYMSYEYKMEGKDIRWIPLSGISKVSYYNMSAGKHVFKLRRAGNPDSEICLLLDNSSSAGVYWIPVLIVIVVILGGGYCLYRWRIKKAILDTPQFLSSSEEAISEEIENDDSLLSDDKYKSCNITVEDCRELTERLKAIMRNDKPYIDPKLKIIDLAETLDVPPYKLSYLFNQYLKKTFYDYVNDYRIAEFKYLVNKGEHKTYTLSAMIEKCGFISRASFFRYFKKTTGMTPNEYINTLEQGKK</sequence>
<evidence type="ECO:0000256" key="3">
    <source>
        <dbReference type="ARBA" id="ARBA00023163"/>
    </source>
</evidence>
<dbReference type="PANTHER" id="PTHR43280">
    <property type="entry name" value="ARAC-FAMILY TRANSCRIPTIONAL REGULATOR"/>
    <property type="match status" value="1"/>
</dbReference>
<dbReference type="InterPro" id="IPR018060">
    <property type="entry name" value="HTH_AraC"/>
</dbReference>